<dbReference type="GO" id="GO:0003723">
    <property type="term" value="F:RNA binding"/>
    <property type="evidence" value="ECO:0007669"/>
    <property type="project" value="InterPro"/>
</dbReference>
<dbReference type="KEGG" id="ppet:C9I82_442"/>
<comment type="function">
    <text evidence="5">Responsible for synthesis of pseudouridine from uracil-55 in the psi GC loop of transfer RNAs.</text>
</comment>
<feature type="domain" description="Pseudouridine synthase II N-terminal" evidence="6">
    <location>
        <begin position="29"/>
        <end position="176"/>
    </location>
</feature>
<dbReference type="SUPFAM" id="SSF55120">
    <property type="entry name" value="Pseudouridine synthase"/>
    <property type="match status" value="1"/>
</dbReference>
<feature type="binding site" evidence="5">
    <location>
        <position position="72"/>
    </location>
    <ligand>
        <name>substrate</name>
    </ligand>
</feature>
<protein>
    <recommendedName>
        <fullName evidence="5">tRNA pseudouridine synthase B</fullName>
        <ecNumber evidence="5">5.4.99.25</ecNumber>
    </recommendedName>
    <alternativeName>
        <fullName evidence="5">tRNA pseudouridine(55) synthase</fullName>
        <shortName evidence="5">Psi55 synthase</shortName>
    </alternativeName>
    <alternativeName>
        <fullName evidence="5">tRNA pseudouridylate synthase</fullName>
    </alternativeName>
    <alternativeName>
        <fullName evidence="5">tRNA-uridine isomerase</fullName>
    </alternativeName>
</protein>
<dbReference type="EMBL" id="CP028374">
    <property type="protein sequence ID" value="AXN02390.1"/>
    <property type="molecule type" value="Genomic_DNA"/>
</dbReference>
<dbReference type="Pfam" id="PF01509">
    <property type="entry name" value="TruB_N"/>
    <property type="match status" value="1"/>
</dbReference>
<keyword evidence="3 5" id="KW-0819">tRNA processing</keyword>
<keyword evidence="4 5" id="KW-0413">Isomerase</keyword>
<keyword evidence="9" id="KW-1185">Reference proteome</keyword>
<dbReference type="InterPro" id="IPR020103">
    <property type="entry name" value="PsdUridine_synth_cat_dom_sf"/>
</dbReference>
<dbReference type="AlphaFoldDB" id="A0A346E085"/>
<feature type="domain" description="tRNA pseudouridylate synthase B C-terminal" evidence="7">
    <location>
        <begin position="177"/>
        <end position="225"/>
    </location>
</feature>
<dbReference type="NCBIfam" id="TIGR00431">
    <property type="entry name" value="TruB"/>
    <property type="match status" value="1"/>
</dbReference>
<reference evidence="8 9" key="1">
    <citation type="submission" date="2018-03" db="EMBL/GenBank/DDBJ databases">
        <title>A parallel universe: an anciently diverged bacterial symbiosis in a Hawaiian planthopper (Hemiptera: Cixiidae) reveals rearranged nutritional responsibilities.</title>
        <authorList>
            <person name="Bennett G."/>
            <person name="Mao M."/>
        </authorList>
    </citation>
    <scope>NUCLEOTIDE SEQUENCE [LARGE SCALE GENOMIC DNA]</scope>
    <source>
        <strain evidence="8 9">OLIH</strain>
    </source>
</reference>
<comment type="caution">
    <text evidence="5">Lacks conserved residue(s) required for the propagation of feature annotation.</text>
</comment>
<feature type="binding site" evidence="5">
    <location>
        <position position="175"/>
    </location>
    <ligand>
        <name>substrate</name>
    </ligand>
</feature>
<dbReference type="Gene3D" id="3.30.2350.10">
    <property type="entry name" value="Pseudouridine synthase"/>
    <property type="match status" value="1"/>
</dbReference>
<evidence type="ECO:0000259" key="6">
    <source>
        <dbReference type="Pfam" id="PF01509"/>
    </source>
</evidence>
<evidence type="ECO:0000313" key="8">
    <source>
        <dbReference type="EMBL" id="AXN02390.1"/>
    </source>
</evidence>
<dbReference type="OrthoDB" id="9802309at2"/>
<dbReference type="Pfam" id="PF16198">
    <property type="entry name" value="TruB_C_2"/>
    <property type="match status" value="1"/>
</dbReference>
<dbReference type="GO" id="GO:1990481">
    <property type="term" value="P:mRNA pseudouridine synthesis"/>
    <property type="evidence" value="ECO:0007669"/>
    <property type="project" value="TreeGrafter"/>
</dbReference>
<evidence type="ECO:0000259" key="7">
    <source>
        <dbReference type="Pfam" id="PF16198"/>
    </source>
</evidence>
<dbReference type="InterPro" id="IPR032819">
    <property type="entry name" value="TruB_C"/>
</dbReference>
<comment type="similarity">
    <text evidence="2 5">Belongs to the pseudouridine synthase TruB family. Type 1 subfamily.</text>
</comment>
<dbReference type="PANTHER" id="PTHR13767:SF2">
    <property type="entry name" value="PSEUDOURIDYLATE SYNTHASE TRUB1"/>
    <property type="match status" value="1"/>
</dbReference>
<evidence type="ECO:0000256" key="1">
    <source>
        <dbReference type="ARBA" id="ARBA00000385"/>
    </source>
</evidence>
<dbReference type="InterPro" id="IPR002501">
    <property type="entry name" value="PsdUridine_synth_N"/>
</dbReference>
<dbReference type="GO" id="GO:0031119">
    <property type="term" value="P:tRNA pseudouridine synthesis"/>
    <property type="evidence" value="ECO:0007669"/>
    <property type="project" value="UniProtKB-UniRule"/>
</dbReference>
<evidence type="ECO:0000256" key="5">
    <source>
        <dbReference type="HAMAP-Rule" id="MF_01080"/>
    </source>
</evidence>
<proteinExistence type="inferred from homology"/>
<dbReference type="EC" id="5.4.99.25" evidence="5"/>
<dbReference type="RefSeq" id="WP_115956215.1">
    <property type="nucleotide sequence ID" value="NZ_CP028374.1"/>
</dbReference>
<evidence type="ECO:0000256" key="2">
    <source>
        <dbReference type="ARBA" id="ARBA00005642"/>
    </source>
</evidence>
<dbReference type="InterPro" id="IPR014780">
    <property type="entry name" value="tRNA_psdUridine_synth_TruB"/>
</dbReference>
<dbReference type="PANTHER" id="PTHR13767">
    <property type="entry name" value="TRNA-PSEUDOURIDINE SYNTHASE"/>
    <property type="match status" value="1"/>
</dbReference>
<comment type="catalytic activity">
    <reaction evidence="1 5">
        <text>uridine(55) in tRNA = pseudouridine(55) in tRNA</text>
        <dbReference type="Rhea" id="RHEA:42532"/>
        <dbReference type="Rhea" id="RHEA-COMP:10101"/>
        <dbReference type="Rhea" id="RHEA-COMP:10102"/>
        <dbReference type="ChEBI" id="CHEBI:65314"/>
        <dbReference type="ChEBI" id="CHEBI:65315"/>
        <dbReference type="EC" id="5.4.99.25"/>
    </reaction>
</comment>
<gene>
    <name evidence="5" type="primary">truB</name>
    <name evidence="8" type="ORF">C9I82_442</name>
</gene>
<evidence type="ECO:0000313" key="9">
    <source>
        <dbReference type="Proteomes" id="UP000256856"/>
    </source>
</evidence>
<name>A0A346E085_9ENTR</name>
<accession>A0A346E085</accession>
<feature type="active site" description="Nucleophile" evidence="5">
    <location>
        <position position="44"/>
    </location>
</feature>
<feature type="binding site" evidence="5">
    <location>
        <position position="196"/>
    </location>
    <ligand>
        <name>substrate</name>
    </ligand>
</feature>
<dbReference type="HAMAP" id="MF_01080">
    <property type="entry name" value="TruB_bact"/>
    <property type="match status" value="1"/>
</dbReference>
<dbReference type="GO" id="GO:0160148">
    <property type="term" value="F:tRNA pseudouridine(55) synthase activity"/>
    <property type="evidence" value="ECO:0007669"/>
    <property type="project" value="UniProtKB-EC"/>
</dbReference>
<evidence type="ECO:0000256" key="3">
    <source>
        <dbReference type="ARBA" id="ARBA00022694"/>
    </source>
</evidence>
<organism evidence="8 9">
    <name type="scientific">Candidatus Purcelliella pentastirinorum</name>
    <dbReference type="NCBI Taxonomy" id="472834"/>
    <lineage>
        <taxon>Bacteria</taxon>
        <taxon>Pseudomonadati</taxon>
        <taxon>Pseudomonadota</taxon>
        <taxon>Gammaproteobacteria</taxon>
        <taxon>Enterobacterales</taxon>
        <taxon>Enterobacteriaceae</taxon>
        <taxon>Candidatus Purcelliella</taxon>
    </lineage>
</organism>
<dbReference type="Proteomes" id="UP000256856">
    <property type="component" value="Chromosome"/>
</dbReference>
<sequence length="253" mass="29475">MNKKNNINGMILLDKEYGLSSNNNLQQIKKILKIKKAGYVGTLDPIATGVLPICIGKTTKKTQYLIEQKKKYLVIAKLGESTNTFDKEGIILKTRKINFSKKKIQKIINNFHGEQIQKSPIYSALKYRGKPLYYYARKNIQVPIKKKKIYIHKIKLIYYKINKIKIKITCSKGTYIRSIINELGEILNCGAHVILLRRLQIGIYTLKNSIKLINIKNIVTSYYKRKNNKNINITLNILNEFRKVYFLDNELKF</sequence>
<evidence type="ECO:0000256" key="4">
    <source>
        <dbReference type="ARBA" id="ARBA00023235"/>
    </source>
</evidence>